<proteinExistence type="inferred from homology"/>
<dbReference type="PANTHER" id="PTHR13887:SF14">
    <property type="entry name" value="DISULFIDE BOND FORMATION PROTEIN D"/>
    <property type="match status" value="1"/>
</dbReference>
<feature type="transmembrane region" description="Helical" evidence="6">
    <location>
        <begin position="16"/>
        <end position="35"/>
    </location>
</feature>
<gene>
    <name evidence="8" type="ORF">UFOPK3522_00356</name>
</gene>
<evidence type="ECO:0000256" key="1">
    <source>
        <dbReference type="ARBA" id="ARBA00005791"/>
    </source>
</evidence>
<evidence type="ECO:0000256" key="4">
    <source>
        <dbReference type="ARBA" id="ARBA00023157"/>
    </source>
</evidence>
<dbReference type="SUPFAM" id="SSF52833">
    <property type="entry name" value="Thioredoxin-like"/>
    <property type="match status" value="1"/>
</dbReference>
<keyword evidence="3" id="KW-0560">Oxidoreductase</keyword>
<dbReference type="EMBL" id="CAESAO010000018">
    <property type="protein sequence ID" value="CAB4338222.1"/>
    <property type="molecule type" value="Genomic_DNA"/>
</dbReference>
<protein>
    <submittedName>
        <fullName evidence="8">Unannotated protein</fullName>
    </submittedName>
</protein>
<evidence type="ECO:0000256" key="2">
    <source>
        <dbReference type="ARBA" id="ARBA00022729"/>
    </source>
</evidence>
<reference evidence="8" key="1">
    <citation type="submission" date="2020-05" db="EMBL/GenBank/DDBJ databases">
        <authorList>
            <person name="Chiriac C."/>
            <person name="Salcher M."/>
            <person name="Ghai R."/>
            <person name="Kavagutti S V."/>
        </authorList>
    </citation>
    <scope>NUCLEOTIDE SEQUENCE</scope>
</reference>
<keyword evidence="2" id="KW-0732">Signal</keyword>
<dbReference type="InterPro" id="IPR013766">
    <property type="entry name" value="Thioredoxin_domain"/>
</dbReference>
<organism evidence="8">
    <name type="scientific">freshwater metagenome</name>
    <dbReference type="NCBI Taxonomy" id="449393"/>
    <lineage>
        <taxon>unclassified sequences</taxon>
        <taxon>metagenomes</taxon>
        <taxon>ecological metagenomes</taxon>
    </lineage>
</organism>
<dbReference type="AlphaFoldDB" id="A0A6J5ZAV2"/>
<dbReference type="InterPro" id="IPR036249">
    <property type="entry name" value="Thioredoxin-like_sf"/>
</dbReference>
<dbReference type="InterPro" id="IPR012336">
    <property type="entry name" value="Thioredoxin-like_fold"/>
</dbReference>
<keyword evidence="6" id="KW-0472">Membrane</keyword>
<keyword evidence="6" id="KW-0812">Transmembrane</keyword>
<dbReference type="PANTHER" id="PTHR13887">
    <property type="entry name" value="GLUTATHIONE S-TRANSFERASE KAPPA"/>
    <property type="match status" value="1"/>
</dbReference>
<evidence type="ECO:0000256" key="5">
    <source>
        <dbReference type="ARBA" id="ARBA00023284"/>
    </source>
</evidence>
<dbReference type="Pfam" id="PF13462">
    <property type="entry name" value="Thioredoxin_4"/>
    <property type="match status" value="1"/>
</dbReference>
<feature type="domain" description="Thioredoxin" evidence="7">
    <location>
        <begin position="35"/>
        <end position="244"/>
    </location>
</feature>
<keyword evidence="4" id="KW-1015">Disulfide bond</keyword>
<dbReference type="Gene3D" id="3.40.30.10">
    <property type="entry name" value="Glutaredoxin"/>
    <property type="match status" value="1"/>
</dbReference>
<comment type="similarity">
    <text evidence="1">Belongs to the thioredoxin family. DsbA subfamily.</text>
</comment>
<dbReference type="GO" id="GO:0016491">
    <property type="term" value="F:oxidoreductase activity"/>
    <property type="evidence" value="ECO:0007669"/>
    <property type="project" value="UniProtKB-KW"/>
</dbReference>
<keyword evidence="5" id="KW-0676">Redox-active center</keyword>
<keyword evidence="6" id="KW-1133">Transmembrane helix</keyword>
<name>A0A6J5ZAV2_9ZZZZ</name>
<evidence type="ECO:0000256" key="3">
    <source>
        <dbReference type="ARBA" id="ARBA00023002"/>
    </source>
</evidence>
<sequence>MSTAYSTPDPKKRRNVMIAALVAVVVVVAAVLILISSGDSNSNGGAPSANGPLKGLKETKAMLDGIPQQGNALGNKNAPVTMIEYADYQCPFCRDYALGTMPVLINDYVRTGKLRMELAPLTFIGPDSETAARAGVAAGEQNLEWNFTHLFYFNQGTERSGYVTDSFINKLYAGAGVDAAKANAFRKTPAAAVPLAAAAAGAQKYGVASTPSFVVGPTGGPYTKLEVDIGNADAFKSAFDALLK</sequence>
<dbReference type="PROSITE" id="PS51352">
    <property type="entry name" value="THIOREDOXIN_2"/>
    <property type="match status" value="1"/>
</dbReference>
<evidence type="ECO:0000256" key="6">
    <source>
        <dbReference type="SAM" id="Phobius"/>
    </source>
</evidence>
<accession>A0A6J5ZAV2</accession>
<evidence type="ECO:0000259" key="7">
    <source>
        <dbReference type="PROSITE" id="PS51352"/>
    </source>
</evidence>
<evidence type="ECO:0000313" key="8">
    <source>
        <dbReference type="EMBL" id="CAB4338222.1"/>
    </source>
</evidence>